<dbReference type="InterPro" id="IPR000515">
    <property type="entry name" value="MetI-like"/>
</dbReference>
<feature type="transmembrane region" description="Helical" evidence="5">
    <location>
        <begin position="26"/>
        <end position="48"/>
    </location>
</feature>
<dbReference type="GO" id="GO:0005886">
    <property type="term" value="C:plasma membrane"/>
    <property type="evidence" value="ECO:0007669"/>
    <property type="project" value="UniProtKB-SubCell"/>
</dbReference>
<dbReference type="CDD" id="cd06261">
    <property type="entry name" value="TM_PBP2"/>
    <property type="match status" value="1"/>
</dbReference>
<dbReference type="GeneID" id="71763353"/>
<proteinExistence type="inferred from homology"/>
<evidence type="ECO:0000256" key="4">
    <source>
        <dbReference type="ARBA" id="ARBA00023136"/>
    </source>
</evidence>
<geneLocation type="plasmid" evidence="7 8">
    <name>unnamed1</name>
</geneLocation>
<dbReference type="SUPFAM" id="SSF161098">
    <property type="entry name" value="MetI-like"/>
    <property type="match status" value="1"/>
</dbReference>
<feature type="transmembrane region" description="Helical" evidence="5">
    <location>
        <begin position="216"/>
        <end position="238"/>
    </location>
</feature>
<protein>
    <submittedName>
        <fullName evidence="7">Carbohydrate ABC transporter permease</fullName>
    </submittedName>
</protein>
<feature type="transmembrane region" description="Helical" evidence="5">
    <location>
        <begin position="124"/>
        <end position="152"/>
    </location>
</feature>
<keyword evidence="7" id="KW-0614">Plasmid</keyword>
<evidence type="ECO:0000256" key="2">
    <source>
        <dbReference type="ARBA" id="ARBA00022692"/>
    </source>
</evidence>
<evidence type="ECO:0000313" key="8">
    <source>
        <dbReference type="Proteomes" id="UP000830542"/>
    </source>
</evidence>
<dbReference type="Proteomes" id="UP000830542">
    <property type="component" value="Plasmid unnamed1"/>
</dbReference>
<keyword evidence="3 5" id="KW-1133">Transmembrane helix</keyword>
<dbReference type="PROSITE" id="PS50928">
    <property type="entry name" value="ABC_TM1"/>
    <property type="match status" value="1"/>
</dbReference>
<evidence type="ECO:0000313" key="7">
    <source>
        <dbReference type="EMBL" id="UOO96659.1"/>
    </source>
</evidence>
<dbReference type="EMBL" id="CP095006">
    <property type="protein sequence ID" value="UOO96659.1"/>
    <property type="molecule type" value="Genomic_DNA"/>
</dbReference>
<dbReference type="PANTHER" id="PTHR43879:SF1">
    <property type="entry name" value="GLUCOSE IMPORT SYSTEM PERMEASE PROTEIN GLCU"/>
    <property type="match status" value="1"/>
</dbReference>
<keyword evidence="4 5" id="KW-0472">Membrane</keyword>
<dbReference type="Gene3D" id="1.10.3720.10">
    <property type="entry name" value="MetI-like"/>
    <property type="match status" value="1"/>
</dbReference>
<feature type="domain" description="ABC transmembrane type-1" evidence="6">
    <location>
        <begin position="87"/>
        <end position="298"/>
    </location>
</feature>
<feature type="transmembrane region" description="Helical" evidence="5">
    <location>
        <begin position="91"/>
        <end position="112"/>
    </location>
</feature>
<feature type="transmembrane region" description="Helical" evidence="5">
    <location>
        <begin position="277"/>
        <end position="298"/>
    </location>
</feature>
<dbReference type="Pfam" id="PF00528">
    <property type="entry name" value="BPD_transp_1"/>
    <property type="match status" value="1"/>
</dbReference>
<organism evidence="7 8">
    <name type="scientific">Halococcus dombrowskii</name>
    <dbReference type="NCBI Taxonomy" id="179637"/>
    <lineage>
        <taxon>Archaea</taxon>
        <taxon>Methanobacteriati</taxon>
        <taxon>Methanobacteriota</taxon>
        <taxon>Stenosarchaea group</taxon>
        <taxon>Halobacteria</taxon>
        <taxon>Halobacteriales</taxon>
        <taxon>Halococcaceae</taxon>
        <taxon>Halococcus</taxon>
    </lineage>
</organism>
<feature type="transmembrane region" description="Helical" evidence="5">
    <location>
        <begin position="172"/>
        <end position="195"/>
    </location>
</feature>
<dbReference type="AlphaFoldDB" id="A0AAX3AQZ7"/>
<reference evidence="7" key="1">
    <citation type="submission" date="2022-04" db="EMBL/GenBank/DDBJ databases">
        <title>Sequencing and genomic assembly of Halococcus dombrowskii.</title>
        <authorList>
            <person name="Lim S.W."/>
            <person name="MacLea K.S."/>
        </authorList>
    </citation>
    <scope>NUCLEOTIDE SEQUENCE</scope>
    <source>
        <strain evidence="7">H4</strain>
        <plasmid evidence="7">unnamed1</plasmid>
    </source>
</reference>
<gene>
    <name evidence="7" type="ORF">MUK72_15855</name>
</gene>
<evidence type="ECO:0000256" key="3">
    <source>
        <dbReference type="ARBA" id="ARBA00022989"/>
    </source>
</evidence>
<keyword evidence="8" id="KW-1185">Reference proteome</keyword>
<dbReference type="GO" id="GO:0055085">
    <property type="term" value="P:transmembrane transport"/>
    <property type="evidence" value="ECO:0007669"/>
    <property type="project" value="InterPro"/>
</dbReference>
<comment type="subcellular location">
    <subcellularLocation>
        <location evidence="5">Cell membrane</location>
        <topology evidence="5">Multi-pass membrane protein</topology>
    </subcellularLocation>
    <subcellularLocation>
        <location evidence="1">Membrane</location>
        <topology evidence="1">Multi-pass membrane protein</topology>
    </subcellularLocation>
</comment>
<dbReference type="InterPro" id="IPR035906">
    <property type="entry name" value="MetI-like_sf"/>
</dbReference>
<sequence length="310" mass="33940">MTNDTTATTMRARITQRIRNISIRRLMLYVVLAGISIVFLLPLEVAFVTSLKSGVAVGRTLPFLPPGLEGLTFQNWTRAFELLKQGLVNSLILVVPVTIISAGMGSLAAYGLTRTDWRGQVPILLLIVAGVFLPTQAAIVPLSRFWSIYVPLEQILAPVWQLPLLHEYHSDLLALMITDIAFGLPICTVLFRSYYKGLSDEMVEAAMVDGASLFSIYRRIIFPLSGPMFAVTLIYQFTQVWNSFLFPLIIMVSSNNPAAPVTLSLAGIGASLEGTNYGLRMAGALLTALPTLIVFLLFGERFAEGVVGRT</sequence>
<evidence type="ECO:0000256" key="5">
    <source>
        <dbReference type="RuleBase" id="RU363032"/>
    </source>
</evidence>
<dbReference type="KEGG" id="hdo:MUK72_15855"/>
<accession>A0AAX3AQZ7</accession>
<keyword evidence="2 5" id="KW-0812">Transmembrane</keyword>
<name>A0AAX3AQZ7_HALDO</name>
<keyword evidence="5" id="KW-0813">Transport</keyword>
<evidence type="ECO:0000259" key="6">
    <source>
        <dbReference type="PROSITE" id="PS50928"/>
    </source>
</evidence>
<dbReference type="RefSeq" id="WP_244705587.1">
    <property type="nucleotide sequence ID" value="NZ_BAAADN010000004.1"/>
</dbReference>
<dbReference type="PANTHER" id="PTHR43879">
    <property type="entry name" value="ABC TRANSPORTER PERMEASE PROTEIN"/>
    <property type="match status" value="1"/>
</dbReference>
<evidence type="ECO:0000256" key="1">
    <source>
        <dbReference type="ARBA" id="ARBA00004141"/>
    </source>
</evidence>
<comment type="similarity">
    <text evidence="5">Belongs to the binding-protein-dependent transport system permease family.</text>
</comment>